<feature type="region of interest" description="Disordered" evidence="1">
    <location>
        <begin position="276"/>
        <end position="322"/>
    </location>
</feature>
<proteinExistence type="predicted"/>
<sequence length="367" mass="38782">MLLRMEYANGVVIPRVGDAGWTSPAGFPCGFPVPLLLLLLVVDLDLNLDPGLTALRPLGGFFLLRTAAVPPRPLPTLARAYADPAGDPSRHRPAGDPSRHRPADDPSRPRTSGDLSPDVHRDPLAARVRRVADALRTPELRVAASVAHQGLAARLWSVALGCAALYGSLPDLDPALLRWDPAAGAPDDLWLTEVRPLPADPATLAATVLDAHLDPLATALRARHRLAPGLLWGNAASALVGAARRLHHWAGETGRAQAGERTRALIAQLLRHPRLRGTLTGVPDTGTPDDTETPNGTETPDPDLPDTGTPNDTETSALGLPDTALLAPGTTLRRRSCCLYYRVPGGGVCGDCCFPRPPRSSPRAPSG</sequence>
<evidence type="ECO:0000259" key="3">
    <source>
        <dbReference type="Pfam" id="PF11575"/>
    </source>
</evidence>
<gene>
    <name evidence="4" type="ORF">GCM10010389_21790</name>
</gene>
<dbReference type="GO" id="GO:0051537">
    <property type="term" value="F:2 iron, 2 sulfur cluster binding"/>
    <property type="evidence" value="ECO:0007669"/>
    <property type="project" value="InterPro"/>
</dbReference>
<reference evidence="4" key="2">
    <citation type="submission" date="2020-09" db="EMBL/GenBank/DDBJ databases">
        <authorList>
            <person name="Sun Q."/>
            <person name="Ohkuma M."/>
        </authorList>
    </citation>
    <scope>NUCLEOTIDE SEQUENCE</scope>
    <source>
        <strain evidence="4">JCM 5016</strain>
    </source>
</reference>
<feature type="compositionally biased region" description="Low complexity" evidence="1">
    <location>
        <begin position="293"/>
        <end position="313"/>
    </location>
</feature>
<dbReference type="InterPro" id="IPR022770">
    <property type="entry name" value="IucA/IucC-like_C"/>
</dbReference>
<accession>A0A918R5Z8</accession>
<protein>
    <recommendedName>
        <fullName evidence="6">Ferric siderophore reductase C-terminal domain-containing protein</fullName>
    </recommendedName>
</protein>
<feature type="compositionally biased region" description="Basic and acidic residues" evidence="1">
    <location>
        <begin position="88"/>
        <end position="108"/>
    </location>
</feature>
<evidence type="ECO:0000313" key="4">
    <source>
        <dbReference type="EMBL" id="GGZ83561.1"/>
    </source>
</evidence>
<dbReference type="Pfam" id="PF06276">
    <property type="entry name" value="FhuF"/>
    <property type="match status" value="1"/>
</dbReference>
<reference evidence="4" key="1">
    <citation type="journal article" date="2014" name="Int. J. Syst. Evol. Microbiol.">
        <title>Complete genome sequence of Corynebacterium casei LMG S-19264T (=DSM 44701T), isolated from a smear-ripened cheese.</title>
        <authorList>
            <consortium name="US DOE Joint Genome Institute (JGI-PGF)"/>
            <person name="Walter F."/>
            <person name="Albersmeier A."/>
            <person name="Kalinowski J."/>
            <person name="Ruckert C."/>
        </authorList>
    </citation>
    <scope>NUCLEOTIDE SEQUENCE</scope>
    <source>
        <strain evidence="4">JCM 5016</strain>
    </source>
</reference>
<feature type="region of interest" description="Disordered" evidence="1">
    <location>
        <begin position="76"/>
        <end position="120"/>
    </location>
</feature>
<dbReference type="EMBL" id="BMWH01000006">
    <property type="protein sequence ID" value="GGZ83561.1"/>
    <property type="molecule type" value="Genomic_DNA"/>
</dbReference>
<name>A0A918R5Z8_9ACTN</name>
<evidence type="ECO:0008006" key="6">
    <source>
        <dbReference type="Google" id="ProtNLM"/>
    </source>
</evidence>
<feature type="domain" description="Aerobactin siderophore biosynthesis IucA/IucC-like C-terminal" evidence="2">
    <location>
        <begin position="178"/>
        <end position="270"/>
    </location>
</feature>
<evidence type="ECO:0000259" key="2">
    <source>
        <dbReference type="Pfam" id="PF06276"/>
    </source>
</evidence>
<feature type="domain" description="Ferric siderophore reductase C-terminal" evidence="3">
    <location>
        <begin position="334"/>
        <end position="353"/>
    </location>
</feature>
<evidence type="ECO:0000256" key="1">
    <source>
        <dbReference type="SAM" id="MobiDB-lite"/>
    </source>
</evidence>
<evidence type="ECO:0000313" key="5">
    <source>
        <dbReference type="Proteomes" id="UP000623010"/>
    </source>
</evidence>
<organism evidence="4 5">
    <name type="scientific">Streptomyces echinoruber</name>
    <dbReference type="NCBI Taxonomy" id="68898"/>
    <lineage>
        <taxon>Bacteria</taxon>
        <taxon>Bacillati</taxon>
        <taxon>Actinomycetota</taxon>
        <taxon>Actinomycetes</taxon>
        <taxon>Kitasatosporales</taxon>
        <taxon>Streptomycetaceae</taxon>
        <taxon>Streptomyces</taxon>
    </lineage>
</organism>
<comment type="caution">
    <text evidence="4">The sequence shown here is derived from an EMBL/GenBank/DDBJ whole genome shotgun (WGS) entry which is preliminary data.</text>
</comment>
<dbReference type="AlphaFoldDB" id="A0A918R5Z8"/>
<dbReference type="InterPro" id="IPR024726">
    <property type="entry name" value="FhuF_C"/>
</dbReference>
<feature type="compositionally biased region" description="Low complexity" evidence="1">
    <location>
        <begin position="277"/>
        <end position="286"/>
    </location>
</feature>
<keyword evidence="5" id="KW-1185">Reference proteome</keyword>
<dbReference type="Proteomes" id="UP000623010">
    <property type="component" value="Unassembled WGS sequence"/>
</dbReference>
<dbReference type="Pfam" id="PF11575">
    <property type="entry name" value="FhuF_C"/>
    <property type="match status" value="1"/>
</dbReference>